<evidence type="ECO:0000313" key="2">
    <source>
        <dbReference type="Proteomes" id="UP000283569"/>
    </source>
</evidence>
<dbReference type="EMBL" id="MRDB01000006">
    <property type="protein sequence ID" value="RKL47033.1"/>
    <property type="molecule type" value="Genomic_DNA"/>
</dbReference>
<reference evidence="1 2" key="1">
    <citation type="journal article" date="2018" name="Sci. Rep.">
        <title>Characterisation of pathogen-specific regions and novel effector candidates in Fusarium oxysporum f. sp. cepae.</title>
        <authorList>
            <person name="Armitage A.D."/>
            <person name="Taylor A."/>
            <person name="Sobczyk M.K."/>
            <person name="Baxter L."/>
            <person name="Greenfield B.P."/>
            <person name="Bates H.J."/>
            <person name="Wilson F."/>
            <person name="Jackson A.C."/>
            <person name="Ott S."/>
            <person name="Harrison R.J."/>
            <person name="Clarkson J.P."/>
        </authorList>
    </citation>
    <scope>NUCLEOTIDE SEQUENCE [LARGE SCALE GENOMIC DNA]</scope>
    <source>
        <strain evidence="1 2">Fp_A8</strain>
    </source>
</reference>
<organism evidence="1 2">
    <name type="scientific">Gibberella intermedia</name>
    <name type="common">Bulb rot disease fungus</name>
    <name type="synonym">Fusarium proliferatum</name>
    <dbReference type="NCBI Taxonomy" id="948311"/>
    <lineage>
        <taxon>Eukaryota</taxon>
        <taxon>Fungi</taxon>
        <taxon>Dikarya</taxon>
        <taxon>Ascomycota</taxon>
        <taxon>Pezizomycotina</taxon>
        <taxon>Sordariomycetes</taxon>
        <taxon>Hypocreomycetidae</taxon>
        <taxon>Hypocreales</taxon>
        <taxon>Nectriaceae</taxon>
        <taxon>Fusarium</taxon>
        <taxon>Fusarium fujikuroi species complex</taxon>
    </lineage>
</organism>
<proteinExistence type="predicted"/>
<protein>
    <submittedName>
        <fullName evidence="1">Uncharacterized protein</fullName>
    </submittedName>
</protein>
<evidence type="ECO:0000313" key="1">
    <source>
        <dbReference type="EMBL" id="RKL47033.1"/>
    </source>
</evidence>
<name>A0A420TZV6_GIBIN</name>
<dbReference type="AlphaFoldDB" id="A0A420TZV6"/>
<sequence length="279" mass="32162">MVLGQPPDPSSCRVWDVYSRRRFIYSYLEYLSGDATTKWDTCLKMAFETVIESLKEKGLTQVNHYWLKYEADYIDIDNLILGEDNRLLNSINKEIVPPYLAVSLHKDDKGCITLVVGFSPTTCIFLGDDEVIDRSIRYLWQNVVEWAIDTYHGGTITLATFLRVCKAFPLADDNDYHNRGVIDMTSDLWEEVQNNPKYFMARAQENREFIAKCHAEVLEIIQKPLAEAKAELSRWVCHGNRYCDRPAEAAREIWVSSTTDERTVQEAVIWAMGPQEMAV</sequence>
<dbReference type="Proteomes" id="UP000283569">
    <property type="component" value="Unassembled WGS sequence"/>
</dbReference>
<comment type="caution">
    <text evidence="1">The sequence shown here is derived from an EMBL/GenBank/DDBJ whole genome shotgun (WGS) entry which is preliminary data.</text>
</comment>
<gene>
    <name evidence="1" type="ORF">BFJ72_g2770</name>
</gene>
<accession>A0A420TZV6</accession>